<protein>
    <recommendedName>
        <fullName evidence="3">Protein PATRONUS 2</fullName>
    </recommendedName>
</protein>
<dbReference type="PANTHER" id="PTHR35125">
    <property type="entry name" value="NEURON NAVIGATOR 1-LIKE-RELATED"/>
    <property type="match status" value="1"/>
</dbReference>
<dbReference type="FunCoup" id="A0A068UJ04">
    <property type="interactions" value="77"/>
</dbReference>
<proteinExistence type="predicted"/>
<evidence type="ECO:0000313" key="1">
    <source>
        <dbReference type="EMBL" id="CDP08466.1"/>
    </source>
</evidence>
<sequence>MQQRSMARQLTQKQLIPQDENLNFLRKGSVKGKSTGFKLEKKKIGTGFGNRKALGDITNKSFVHHEASLKRKSTPKEEPNMSEEMFLHDHKKCIESQKAAMRASFWDTLLPGCVPHETRKIKSTKSEIDTDSECSLPEPVEIPMSDYSDLFQSSTFPSSPSQIWLDSPPWSPSEWDFGPVEFKLKEDSSDP</sequence>
<keyword evidence="2" id="KW-1185">Reference proteome</keyword>
<dbReference type="EMBL" id="HG739117">
    <property type="protein sequence ID" value="CDP08466.1"/>
    <property type="molecule type" value="Genomic_DNA"/>
</dbReference>
<name>A0A068UJ04_COFCA</name>
<dbReference type="GO" id="GO:0007346">
    <property type="term" value="P:regulation of mitotic cell cycle"/>
    <property type="evidence" value="ECO:0007669"/>
    <property type="project" value="InterPro"/>
</dbReference>
<dbReference type="PhylomeDB" id="A0A068UJ04"/>
<reference evidence="2" key="1">
    <citation type="journal article" date="2014" name="Science">
        <title>The coffee genome provides insight into the convergent evolution of caffeine biosynthesis.</title>
        <authorList>
            <person name="Denoeud F."/>
            <person name="Carretero-Paulet L."/>
            <person name="Dereeper A."/>
            <person name="Droc G."/>
            <person name="Guyot R."/>
            <person name="Pietrella M."/>
            <person name="Zheng C."/>
            <person name="Alberti A."/>
            <person name="Anthony F."/>
            <person name="Aprea G."/>
            <person name="Aury J.M."/>
            <person name="Bento P."/>
            <person name="Bernard M."/>
            <person name="Bocs S."/>
            <person name="Campa C."/>
            <person name="Cenci A."/>
            <person name="Combes M.C."/>
            <person name="Crouzillat D."/>
            <person name="Da Silva C."/>
            <person name="Daddiego L."/>
            <person name="De Bellis F."/>
            <person name="Dussert S."/>
            <person name="Garsmeur O."/>
            <person name="Gayraud T."/>
            <person name="Guignon V."/>
            <person name="Jahn K."/>
            <person name="Jamilloux V."/>
            <person name="Joet T."/>
            <person name="Labadie K."/>
            <person name="Lan T."/>
            <person name="Leclercq J."/>
            <person name="Lepelley M."/>
            <person name="Leroy T."/>
            <person name="Li L.T."/>
            <person name="Librado P."/>
            <person name="Lopez L."/>
            <person name="Munoz A."/>
            <person name="Noel B."/>
            <person name="Pallavicini A."/>
            <person name="Perrotta G."/>
            <person name="Poncet V."/>
            <person name="Pot D."/>
            <person name="Priyono X."/>
            <person name="Rigoreau M."/>
            <person name="Rouard M."/>
            <person name="Rozas J."/>
            <person name="Tranchant-Dubreuil C."/>
            <person name="VanBuren R."/>
            <person name="Zhang Q."/>
            <person name="Andrade A.C."/>
            <person name="Argout X."/>
            <person name="Bertrand B."/>
            <person name="de Kochko A."/>
            <person name="Graziosi G."/>
            <person name="Henry R.J."/>
            <person name="Jayarama X."/>
            <person name="Ming R."/>
            <person name="Nagai C."/>
            <person name="Rounsley S."/>
            <person name="Sankoff D."/>
            <person name="Giuliano G."/>
            <person name="Albert V.A."/>
            <person name="Wincker P."/>
            <person name="Lashermes P."/>
        </authorList>
    </citation>
    <scope>NUCLEOTIDE SEQUENCE [LARGE SCALE GENOMIC DNA]</scope>
    <source>
        <strain evidence="2">cv. DH200-94</strain>
    </source>
</reference>
<dbReference type="InParanoid" id="A0A068UJ04"/>
<dbReference type="AlphaFoldDB" id="A0A068UJ04"/>
<dbReference type="PANTHER" id="PTHR35125:SF1">
    <property type="entry name" value="PROTEIN PATRONUS 2"/>
    <property type="match status" value="1"/>
</dbReference>
<evidence type="ECO:0000313" key="2">
    <source>
        <dbReference type="Proteomes" id="UP000295252"/>
    </source>
</evidence>
<dbReference type="OMA" id="AKCETNI"/>
<gene>
    <name evidence="1" type="ORF">GSCOC_T00027374001</name>
</gene>
<accession>A0A068UJ04</accession>
<evidence type="ECO:0008006" key="3">
    <source>
        <dbReference type="Google" id="ProtNLM"/>
    </source>
</evidence>
<dbReference type="Gramene" id="CDP08466">
    <property type="protein sequence ID" value="CDP08466"/>
    <property type="gene ID" value="GSCOC_T00027374001"/>
</dbReference>
<organism evidence="1 2">
    <name type="scientific">Coffea canephora</name>
    <name type="common">Robusta coffee</name>
    <dbReference type="NCBI Taxonomy" id="49390"/>
    <lineage>
        <taxon>Eukaryota</taxon>
        <taxon>Viridiplantae</taxon>
        <taxon>Streptophyta</taxon>
        <taxon>Embryophyta</taxon>
        <taxon>Tracheophyta</taxon>
        <taxon>Spermatophyta</taxon>
        <taxon>Magnoliopsida</taxon>
        <taxon>eudicotyledons</taxon>
        <taxon>Gunneridae</taxon>
        <taxon>Pentapetalae</taxon>
        <taxon>asterids</taxon>
        <taxon>lamiids</taxon>
        <taxon>Gentianales</taxon>
        <taxon>Rubiaceae</taxon>
        <taxon>Ixoroideae</taxon>
        <taxon>Gardenieae complex</taxon>
        <taxon>Bertiereae - Coffeeae clade</taxon>
        <taxon>Coffeeae</taxon>
        <taxon>Coffea</taxon>
    </lineage>
</organism>
<dbReference type="InterPro" id="IPR039326">
    <property type="entry name" value="Patronus"/>
</dbReference>
<dbReference type="OrthoDB" id="1916925at2759"/>
<dbReference type="Proteomes" id="UP000295252">
    <property type="component" value="Chromosome I"/>
</dbReference>